<dbReference type="Pfam" id="PF00528">
    <property type="entry name" value="BPD_transp_1"/>
    <property type="match status" value="1"/>
</dbReference>
<dbReference type="GO" id="GO:0005886">
    <property type="term" value="C:plasma membrane"/>
    <property type="evidence" value="ECO:0007669"/>
    <property type="project" value="UniProtKB-SubCell"/>
</dbReference>
<feature type="transmembrane region" description="Helical" evidence="7">
    <location>
        <begin position="101"/>
        <end position="123"/>
    </location>
</feature>
<evidence type="ECO:0000256" key="2">
    <source>
        <dbReference type="ARBA" id="ARBA00022448"/>
    </source>
</evidence>
<dbReference type="PANTHER" id="PTHR30151:SF38">
    <property type="entry name" value="ALIPHATIC SULFONATES TRANSPORT PERMEASE PROTEIN SSUC-RELATED"/>
    <property type="match status" value="1"/>
</dbReference>
<evidence type="ECO:0000256" key="7">
    <source>
        <dbReference type="RuleBase" id="RU363032"/>
    </source>
</evidence>
<sequence length="273" mass="29739">MSETRSLKGLYSGEQAVADLLVVGVIAVWWLTARAMPADVFPSVAKVGQAFLGLATTGEFWANAGTTALRIFGAVCIATFLGTLLGLLPRYIRWTGGIVDNILVPFFSSFPGIAWAILGTIWFGVTSQAVLFVQVLIILPFALVNVAEGAKAIGTEEVEMARSFTRNRWTVFWRVELPLISPFIIASVRIAYGVCWKISLIAELFGAQSGIGYLMQLSQDVGAVDRILAICLWIVVFVMIGERLIIDRIANFLDRAGGPPKRPARRLSFLSKG</sequence>
<dbReference type="GO" id="GO:0055085">
    <property type="term" value="P:transmembrane transport"/>
    <property type="evidence" value="ECO:0007669"/>
    <property type="project" value="InterPro"/>
</dbReference>
<dbReference type="EMBL" id="FXAF01000010">
    <property type="protein sequence ID" value="SMF62464.1"/>
    <property type="molecule type" value="Genomic_DNA"/>
</dbReference>
<evidence type="ECO:0000256" key="1">
    <source>
        <dbReference type="ARBA" id="ARBA00004651"/>
    </source>
</evidence>
<evidence type="ECO:0000256" key="3">
    <source>
        <dbReference type="ARBA" id="ARBA00022475"/>
    </source>
</evidence>
<dbReference type="OrthoDB" id="7819302at2"/>
<dbReference type="CDD" id="cd06261">
    <property type="entry name" value="TM_PBP2"/>
    <property type="match status" value="1"/>
</dbReference>
<keyword evidence="4 7" id="KW-0812">Transmembrane</keyword>
<feature type="transmembrane region" description="Helical" evidence="7">
    <location>
        <begin position="15"/>
        <end position="32"/>
    </location>
</feature>
<evidence type="ECO:0000256" key="6">
    <source>
        <dbReference type="ARBA" id="ARBA00023136"/>
    </source>
</evidence>
<dbReference type="InterPro" id="IPR000515">
    <property type="entry name" value="MetI-like"/>
</dbReference>
<organism evidence="9 10">
    <name type="scientific">Xaviernesmea oryzae</name>
    <dbReference type="NCBI Taxonomy" id="464029"/>
    <lineage>
        <taxon>Bacteria</taxon>
        <taxon>Pseudomonadati</taxon>
        <taxon>Pseudomonadota</taxon>
        <taxon>Alphaproteobacteria</taxon>
        <taxon>Hyphomicrobiales</taxon>
        <taxon>Rhizobiaceae</taxon>
        <taxon>Rhizobium/Agrobacterium group</taxon>
        <taxon>Xaviernesmea</taxon>
    </lineage>
</organism>
<feature type="transmembrane region" description="Helical" evidence="7">
    <location>
        <begin position="171"/>
        <end position="192"/>
    </location>
</feature>
<evidence type="ECO:0000313" key="10">
    <source>
        <dbReference type="Proteomes" id="UP000192903"/>
    </source>
</evidence>
<dbReference type="Gene3D" id="1.10.3720.10">
    <property type="entry name" value="MetI-like"/>
    <property type="match status" value="1"/>
</dbReference>
<comment type="similarity">
    <text evidence="7">Belongs to the binding-protein-dependent transport system permease family.</text>
</comment>
<feature type="transmembrane region" description="Helical" evidence="7">
    <location>
        <begin position="227"/>
        <end position="246"/>
    </location>
</feature>
<name>A0A1X7G2V6_9HYPH</name>
<feature type="domain" description="ABC transmembrane type-1" evidence="8">
    <location>
        <begin position="64"/>
        <end position="245"/>
    </location>
</feature>
<dbReference type="PANTHER" id="PTHR30151">
    <property type="entry name" value="ALKANE SULFONATE ABC TRANSPORTER-RELATED, MEMBRANE SUBUNIT"/>
    <property type="match status" value="1"/>
</dbReference>
<keyword evidence="3" id="KW-1003">Cell membrane</keyword>
<keyword evidence="5 7" id="KW-1133">Transmembrane helix</keyword>
<evidence type="ECO:0000256" key="4">
    <source>
        <dbReference type="ARBA" id="ARBA00022692"/>
    </source>
</evidence>
<dbReference type="AlphaFoldDB" id="A0A1X7G2V6"/>
<dbReference type="Proteomes" id="UP000192903">
    <property type="component" value="Unassembled WGS sequence"/>
</dbReference>
<accession>A0A1X7G2V6</accession>
<comment type="subcellular location">
    <subcellularLocation>
        <location evidence="1 7">Cell membrane</location>
        <topology evidence="1 7">Multi-pass membrane protein</topology>
    </subcellularLocation>
</comment>
<reference evidence="10" key="1">
    <citation type="submission" date="2017-04" db="EMBL/GenBank/DDBJ databases">
        <authorList>
            <person name="Varghese N."/>
            <person name="Submissions S."/>
        </authorList>
    </citation>
    <scope>NUCLEOTIDE SEQUENCE [LARGE SCALE GENOMIC DNA]</scope>
    <source>
        <strain evidence="10">B4P</strain>
    </source>
</reference>
<evidence type="ECO:0000313" key="9">
    <source>
        <dbReference type="EMBL" id="SMF62464.1"/>
    </source>
</evidence>
<dbReference type="STRING" id="464029.SAMN02982989_0017"/>
<keyword evidence="10" id="KW-1185">Reference proteome</keyword>
<evidence type="ECO:0000259" key="8">
    <source>
        <dbReference type="PROSITE" id="PS50928"/>
    </source>
</evidence>
<keyword evidence="6 7" id="KW-0472">Membrane</keyword>
<gene>
    <name evidence="9" type="ORF">SAMN02982989_0017</name>
</gene>
<dbReference type="RefSeq" id="WP_085424050.1">
    <property type="nucleotide sequence ID" value="NZ_FXAF01000010.1"/>
</dbReference>
<dbReference type="SUPFAM" id="SSF161098">
    <property type="entry name" value="MetI-like"/>
    <property type="match status" value="1"/>
</dbReference>
<dbReference type="PROSITE" id="PS50928">
    <property type="entry name" value="ABC_TM1"/>
    <property type="match status" value="1"/>
</dbReference>
<feature type="transmembrane region" description="Helical" evidence="7">
    <location>
        <begin position="129"/>
        <end position="150"/>
    </location>
</feature>
<feature type="transmembrane region" description="Helical" evidence="7">
    <location>
        <begin position="44"/>
        <end position="62"/>
    </location>
</feature>
<protein>
    <submittedName>
        <fullName evidence="9">Sulfonate transport system permease protein</fullName>
    </submittedName>
</protein>
<feature type="transmembrane region" description="Helical" evidence="7">
    <location>
        <begin position="68"/>
        <end position="89"/>
    </location>
</feature>
<proteinExistence type="inferred from homology"/>
<dbReference type="InterPro" id="IPR035906">
    <property type="entry name" value="MetI-like_sf"/>
</dbReference>
<keyword evidence="2 7" id="KW-0813">Transport</keyword>
<evidence type="ECO:0000256" key="5">
    <source>
        <dbReference type="ARBA" id="ARBA00022989"/>
    </source>
</evidence>